<evidence type="ECO:0000313" key="3">
    <source>
        <dbReference type="Proteomes" id="UP001161247"/>
    </source>
</evidence>
<dbReference type="PANTHER" id="PTHR31672:SF13">
    <property type="entry name" value="F-BOX PROTEIN CPR30-LIKE"/>
    <property type="match status" value="1"/>
</dbReference>
<dbReference type="InterPro" id="IPR001810">
    <property type="entry name" value="F-box_dom"/>
</dbReference>
<dbReference type="PROSITE" id="PS50181">
    <property type="entry name" value="FBOX"/>
    <property type="match status" value="1"/>
</dbReference>
<dbReference type="SMART" id="SM00256">
    <property type="entry name" value="FBOX"/>
    <property type="match status" value="1"/>
</dbReference>
<evidence type="ECO:0000313" key="2">
    <source>
        <dbReference type="EMBL" id="CAI9088484.1"/>
    </source>
</evidence>
<name>A0AAV1BYM9_OLDCO</name>
<proteinExistence type="predicted"/>
<dbReference type="EMBL" id="OX459118">
    <property type="protein sequence ID" value="CAI9088484.1"/>
    <property type="molecule type" value="Genomic_DNA"/>
</dbReference>
<dbReference type="AlphaFoldDB" id="A0AAV1BYM9"/>
<reference evidence="2" key="1">
    <citation type="submission" date="2023-03" db="EMBL/GenBank/DDBJ databases">
        <authorList>
            <person name="Julca I."/>
        </authorList>
    </citation>
    <scope>NUCLEOTIDE SEQUENCE</scope>
</reference>
<gene>
    <name evidence="2" type="ORF">OLC1_LOCUS1056</name>
</gene>
<dbReference type="SUPFAM" id="SSF81383">
    <property type="entry name" value="F-box domain"/>
    <property type="match status" value="1"/>
</dbReference>
<keyword evidence="3" id="KW-1185">Reference proteome</keyword>
<protein>
    <submittedName>
        <fullName evidence="2">OLC1v1022820C1</fullName>
    </submittedName>
</protein>
<evidence type="ECO:0000259" key="1">
    <source>
        <dbReference type="PROSITE" id="PS50181"/>
    </source>
</evidence>
<dbReference type="InterPro" id="IPR036047">
    <property type="entry name" value="F-box-like_dom_sf"/>
</dbReference>
<dbReference type="Proteomes" id="UP001161247">
    <property type="component" value="Chromosome 1"/>
</dbReference>
<dbReference type="InterPro" id="IPR006527">
    <property type="entry name" value="F-box-assoc_dom_typ1"/>
</dbReference>
<accession>A0AAV1BYM9</accession>
<dbReference type="Pfam" id="PF07734">
    <property type="entry name" value="FBA_1"/>
    <property type="match status" value="1"/>
</dbReference>
<dbReference type="Gene3D" id="1.20.1280.50">
    <property type="match status" value="1"/>
</dbReference>
<dbReference type="PANTHER" id="PTHR31672">
    <property type="entry name" value="BNACNNG10540D PROTEIN"/>
    <property type="match status" value="1"/>
</dbReference>
<dbReference type="InterPro" id="IPR050796">
    <property type="entry name" value="SCF_F-box_component"/>
</dbReference>
<feature type="domain" description="F-box" evidence="1">
    <location>
        <begin position="36"/>
        <end position="82"/>
    </location>
</feature>
<dbReference type="Pfam" id="PF00646">
    <property type="entry name" value="F-box"/>
    <property type="match status" value="1"/>
</dbReference>
<dbReference type="CDD" id="cd22157">
    <property type="entry name" value="F-box_AtFBW1-like"/>
    <property type="match status" value="1"/>
</dbReference>
<dbReference type="NCBIfam" id="TIGR01640">
    <property type="entry name" value="F_box_assoc_1"/>
    <property type="match status" value="1"/>
</dbReference>
<dbReference type="InterPro" id="IPR017451">
    <property type="entry name" value="F-box-assoc_interact_dom"/>
</dbReference>
<sequence>MVIKKRKIPHRSWRVGRLEVSFSMAEATLSDTTMEPTIWGDFPEDLWFEILQRVPAKSLVKFTKVSKSWYVLITSSRFIKTHLARVQIECSKSILVRRYSKSGKQERYSVHPDNDDFILQSSELELPPASRSRDWGYLIVGTCNGLICLRGNMNGTCTKPIFVWNPSIRKWIELPLPNIDPYSKYVTLGFGCDLQQLDYKVVRYVVEEKIGGVAEVYSLNSKRWMKVPIVSSRHGYITGSSTPVLVNGIVHWLVLDGERLRIVYLGFDFKDETFSEIFLPQHITWQHLFKLWHFLHEDCLAVSECDHISSYNQFNGYCNIWVMKEYGNVESWELLFKIKLEEGIRQVIGLRQTGHCLATKGMMAVDEIVAMRPGNESKVSALVSFDPNNSGAVKDLEIVGTEFSIYALPFLGSLVLLEGRCRF</sequence>
<organism evidence="2 3">
    <name type="scientific">Oldenlandia corymbosa var. corymbosa</name>
    <dbReference type="NCBI Taxonomy" id="529605"/>
    <lineage>
        <taxon>Eukaryota</taxon>
        <taxon>Viridiplantae</taxon>
        <taxon>Streptophyta</taxon>
        <taxon>Embryophyta</taxon>
        <taxon>Tracheophyta</taxon>
        <taxon>Spermatophyta</taxon>
        <taxon>Magnoliopsida</taxon>
        <taxon>eudicotyledons</taxon>
        <taxon>Gunneridae</taxon>
        <taxon>Pentapetalae</taxon>
        <taxon>asterids</taxon>
        <taxon>lamiids</taxon>
        <taxon>Gentianales</taxon>
        <taxon>Rubiaceae</taxon>
        <taxon>Rubioideae</taxon>
        <taxon>Spermacoceae</taxon>
        <taxon>Hedyotis-Oldenlandia complex</taxon>
        <taxon>Oldenlandia</taxon>
    </lineage>
</organism>